<dbReference type="SUPFAM" id="SSF53933">
    <property type="entry name" value="Microbial ribonucleases"/>
    <property type="match status" value="1"/>
</dbReference>
<feature type="region of interest" description="Disordered" evidence="3">
    <location>
        <begin position="1"/>
        <end position="26"/>
    </location>
</feature>
<feature type="compositionally biased region" description="Low complexity" evidence="3">
    <location>
        <begin position="1"/>
        <end position="23"/>
    </location>
</feature>
<keyword evidence="2" id="KW-0378">Hydrolase</keyword>
<dbReference type="InterPro" id="IPR016191">
    <property type="entry name" value="Ribonuclease/ribotoxin"/>
</dbReference>
<sequence length="108" mass="11867">TSTPTGSGGPSTSTSSNATPLSTLPREAKNTWQLIQKGGPFPSNRDGVVFENREKLLPAKANGYYHEYTVITPGSQDRGERRLIYGGQKELYYTGDHYKSFVQVDPAK</sequence>
<accession>A0ABW3MH65</accession>
<reference evidence="5" key="1">
    <citation type="journal article" date="2019" name="Int. J. Syst. Evol. Microbiol.">
        <title>The Global Catalogue of Microorganisms (GCM) 10K type strain sequencing project: providing services to taxonomists for standard genome sequencing and annotation.</title>
        <authorList>
            <consortium name="The Broad Institute Genomics Platform"/>
            <consortium name="The Broad Institute Genome Sequencing Center for Infectious Disease"/>
            <person name="Wu L."/>
            <person name="Ma J."/>
        </authorList>
    </citation>
    <scope>NUCLEOTIDE SEQUENCE [LARGE SCALE GENOMIC DNA]</scope>
    <source>
        <strain evidence="5">JCM 31486</strain>
    </source>
</reference>
<name>A0ABW3MH65_9PSEU</name>
<evidence type="ECO:0000256" key="1">
    <source>
        <dbReference type="ARBA" id="ARBA00022722"/>
    </source>
</evidence>
<evidence type="ECO:0000313" key="5">
    <source>
        <dbReference type="Proteomes" id="UP001597045"/>
    </source>
</evidence>
<evidence type="ECO:0000256" key="3">
    <source>
        <dbReference type="SAM" id="MobiDB-lite"/>
    </source>
</evidence>
<dbReference type="Gene3D" id="3.10.450.30">
    <property type="entry name" value="Microbial ribonucleases"/>
    <property type="match status" value="1"/>
</dbReference>
<feature type="non-terminal residue" evidence="4">
    <location>
        <position position="1"/>
    </location>
</feature>
<proteinExistence type="predicted"/>
<organism evidence="4 5">
    <name type="scientific">Kibdelosporangium lantanae</name>
    <dbReference type="NCBI Taxonomy" id="1497396"/>
    <lineage>
        <taxon>Bacteria</taxon>
        <taxon>Bacillati</taxon>
        <taxon>Actinomycetota</taxon>
        <taxon>Actinomycetes</taxon>
        <taxon>Pseudonocardiales</taxon>
        <taxon>Pseudonocardiaceae</taxon>
        <taxon>Kibdelosporangium</taxon>
    </lineage>
</organism>
<evidence type="ECO:0000256" key="2">
    <source>
        <dbReference type="ARBA" id="ARBA00022801"/>
    </source>
</evidence>
<comment type="caution">
    <text evidence="4">The sequence shown here is derived from an EMBL/GenBank/DDBJ whole genome shotgun (WGS) entry which is preliminary data.</text>
</comment>
<keyword evidence="1" id="KW-0540">Nuclease</keyword>
<keyword evidence="5" id="KW-1185">Reference proteome</keyword>
<protein>
    <submittedName>
        <fullName evidence="4">Ribonuclease domain-containing protein</fullName>
    </submittedName>
</protein>
<gene>
    <name evidence="4" type="ORF">ACFQ1S_33115</name>
</gene>
<dbReference type="Pfam" id="PF00545">
    <property type="entry name" value="Ribonuclease"/>
    <property type="match status" value="1"/>
</dbReference>
<evidence type="ECO:0000313" key="4">
    <source>
        <dbReference type="EMBL" id="MFD1050027.1"/>
    </source>
</evidence>
<dbReference type="Proteomes" id="UP001597045">
    <property type="component" value="Unassembled WGS sequence"/>
</dbReference>
<dbReference type="EMBL" id="JBHTIS010002558">
    <property type="protein sequence ID" value="MFD1050027.1"/>
    <property type="molecule type" value="Genomic_DNA"/>
</dbReference>
<dbReference type="InterPro" id="IPR000026">
    <property type="entry name" value="N1-like"/>
</dbReference>